<reference evidence="1 2" key="1">
    <citation type="submission" date="2024-09" db="EMBL/GenBank/DDBJ databases">
        <authorList>
            <person name="Sun Q."/>
            <person name="Mori K."/>
        </authorList>
    </citation>
    <scope>NUCLEOTIDE SEQUENCE [LARGE SCALE GENOMIC DNA]</scope>
    <source>
        <strain evidence="1 2">NCAIM B.02537</strain>
    </source>
</reference>
<evidence type="ECO:0000313" key="1">
    <source>
        <dbReference type="EMBL" id="MFC0589987.1"/>
    </source>
</evidence>
<dbReference type="EMBL" id="JBHLTL010000006">
    <property type="protein sequence ID" value="MFC0589987.1"/>
    <property type="molecule type" value="Genomic_DNA"/>
</dbReference>
<gene>
    <name evidence="1" type="ORF">ACFFF7_11230</name>
</gene>
<comment type="caution">
    <text evidence="1">The sequence shown here is derived from an EMBL/GenBank/DDBJ whole genome shotgun (WGS) entry which is preliminary data.</text>
</comment>
<proteinExistence type="predicted"/>
<accession>A0ABV6PJH5</accession>
<organism evidence="1 2">
    <name type="scientific">Novosphingobium aquiterrae</name>
    <dbReference type="NCBI Taxonomy" id="624388"/>
    <lineage>
        <taxon>Bacteria</taxon>
        <taxon>Pseudomonadati</taxon>
        <taxon>Pseudomonadota</taxon>
        <taxon>Alphaproteobacteria</taxon>
        <taxon>Sphingomonadales</taxon>
        <taxon>Sphingomonadaceae</taxon>
        <taxon>Novosphingobium</taxon>
    </lineage>
</organism>
<sequence>MAKRASNKACGKTAQPTFKVWSPKFLSELARTSNVTASATRAGVVTSTVYEARRAKPEFNRAWQRALCEGYEYLEMELLHRLRTGEVKPASGAKRGVRSFDNGIAFRLLLAHKDSVSRQRAIRDNEDSEAIVQEINAKLEKIRERRLALPAPKQGAGEGAE</sequence>
<keyword evidence="2" id="KW-1185">Reference proteome</keyword>
<evidence type="ECO:0008006" key="3">
    <source>
        <dbReference type="Google" id="ProtNLM"/>
    </source>
</evidence>
<name>A0ABV6PJH5_9SPHN</name>
<evidence type="ECO:0000313" key="2">
    <source>
        <dbReference type="Proteomes" id="UP001589943"/>
    </source>
</evidence>
<dbReference type="RefSeq" id="WP_379481441.1">
    <property type="nucleotide sequence ID" value="NZ_JBHLTL010000006.1"/>
</dbReference>
<dbReference type="Proteomes" id="UP001589943">
    <property type="component" value="Unassembled WGS sequence"/>
</dbReference>
<protein>
    <recommendedName>
        <fullName evidence="3">Terminase small subunit</fullName>
    </recommendedName>
</protein>